<dbReference type="PANTHER" id="PTHR31126:SF1">
    <property type="entry name" value="TYROSINE SPECIFIC PROTEIN PHOSPHATASES DOMAIN-CONTAINING PROTEIN"/>
    <property type="match status" value="1"/>
</dbReference>
<accession>A0A9W6ZYR5</accession>
<proteinExistence type="predicted"/>
<dbReference type="Proteomes" id="UP001165122">
    <property type="component" value="Unassembled WGS sequence"/>
</dbReference>
<dbReference type="PANTHER" id="PTHR31126">
    <property type="entry name" value="TYROSINE-PROTEIN PHOSPHATASE"/>
    <property type="match status" value="1"/>
</dbReference>
<name>A0A9W6ZYR5_9STRA</name>
<sequence length="271" mass="30447">MPSNANSEDIKQWSDLGIKTLIDLRSKTELEADEGLESCEVYEGFVDVKYSSVRSPREIETKEKVKKVEHREDRKERHFVSLMDERKYVVGTIKALQKRKLAKVAALSPGVIVSKRVRKKAKKVFLDRINSGGLGMVNDLILEWGSGGIKYVLEIMSDKTRHPVAFYCTAGKDRTGVLAAVILKLCGVEGEEIVNDYAISAKVYEEMNDESAMVGALKQRDLDPETFLGAPREVMEATLERIEEMGGIEAYLDRIKFGAEGREKLKNAIMQ</sequence>
<dbReference type="InterPro" id="IPR026893">
    <property type="entry name" value="Tyr/Ser_Pase_IphP-type"/>
</dbReference>
<gene>
    <name evidence="1" type="ORF">TrLO_g789</name>
</gene>
<keyword evidence="2" id="KW-1185">Reference proteome</keyword>
<reference evidence="2" key="1">
    <citation type="journal article" date="2023" name="Commun. Biol.">
        <title>Genome analysis of Parmales, the sister group of diatoms, reveals the evolutionary specialization of diatoms from phago-mixotrophs to photoautotrophs.</title>
        <authorList>
            <person name="Ban H."/>
            <person name="Sato S."/>
            <person name="Yoshikawa S."/>
            <person name="Yamada K."/>
            <person name="Nakamura Y."/>
            <person name="Ichinomiya M."/>
            <person name="Sato N."/>
            <person name="Blanc-Mathieu R."/>
            <person name="Endo H."/>
            <person name="Kuwata A."/>
            <person name="Ogata H."/>
        </authorList>
    </citation>
    <scope>NUCLEOTIDE SEQUENCE [LARGE SCALE GENOMIC DNA]</scope>
    <source>
        <strain evidence="2">NIES 3700</strain>
    </source>
</reference>
<comment type="caution">
    <text evidence="1">The sequence shown here is derived from an EMBL/GenBank/DDBJ whole genome shotgun (WGS) entry which is preliminary data.</text>
</comment>
<dbReference type="Pfam" id="PF13350">
    <property type="entry name" value="Y_phosphatase3"/>
    <property type="match status" value="1"/>
</dbReference>
<protein>
    <recommendedName>
        <fullName evidence="3">Tyrosine specific protein phosphatases domain-containing protein</fullName>
    </recommendedName>
</protein>
<dbReference type="AlphaFoldDB" id="A0A9W6ZYR5"/>
<dbReference type="OrthoDB" id="9988524at2759"/>
<dbReference type="InterPro" id="IPR029021">
    <property type="entry name" value="Prot-tyrosine_phosphatase-like"/>
</dbReference>
<organism evidence="1 2">
    <name type="scientific">Triparma laevis f. longispina</name>
    <dbReference type="NCBI Taxonomy" id="1714387"/>
    <lineage>
        <taxon>Eukaryota</taxon>
        <taxon>Sar</taxon>
        <taxon>Stramenopiles</taxon>
        <taxon>Ochrophyta</taxon>
        <taxon>Bolidophyceae</taxon>
        <taxon>Parmales</taxon>
        <taxon>Triparmaceae</taxon>
        <taxon>Triparma</taxon>
    </lineage>
</organism>
<evidence type="ECO:0000313" key="1">
    <source>
        <dbReference type="EMBL" id="GMH58914.1"/>
    </source>
</evidence>
<dbReference type="GO" id="GO:0004721">
    <property type="term" value="F:phosphoprotein phosphatase activity"/>
    <property type="evidence" value="ECO:0007669"/>
    <property type="project" value="InterPro"/>
</dbReference>
<dbReference type="Gene3D" id="3.90.190.10">
    <property type="entry name" value="Protein tyrosine phosphatase superfamily"/>
    <property type="match status" value="1"/>
</dbReference>
<evidence type="ECO:0000313" key="2">
    <source>
        <dbReference type="Proteomes" id="UP001165122"/>
    </source>
</evidence>
<dbReference type="SUPFAM" id="SSF52799">
    <property type="entry name" value="(Phosphotyrosine protein) phosphatases II"/>
    <property type="match status" value="2"/>
</dbReference>
<dbReference type="EMBL" id="BRXW01000483">
    <property type="protein sequence ID" value="GMH58914.1"/>
    <property type="molecule type" value="Genomic_DNA"/>
</dbReference>
<evidence type="ECO:0008006" key="3">
    <source>
        <dbReference type="Google" id="ProtNLM"/>
    </source>
</evidence>